<dbReference type="InterPro" id="IPR013099">
    <property type="entry name" value="K_chnl_dom"/>
</dbReference>
<comment type="caution">
    <text evidence="4">The sequence shown here is derived from an EMBL/GenBank/DDBJ whole genome shotgun (WGS) entry which is preliminary data.</text>
</comment>
<evidence type="ECO:0000259" key="3">
    <source>
        <dbReference type="PROSITE" id="PS51201"/>
    </source>
</evidence>
<feature type="transmembrane region" description="Helical" evidence="2">
    <location>
        <begin position="78"/>
        <end position="96"/>
    </location>
</feature>
<gene>
    <name evidence="4" type="ORF">AB1471_09470</name>
</gene>
<dbReference type="Pfam" id="PF02254">
    <property type="entry name" value="TrkA_N"/>
    <property type="match status" value="1"/>
</dbReference>
<dbReference type="InterPro" id="IPR050721">
    <property type="entry name" value="Trk_Ktr_HKT_K-transport"/>
</dbReference>
<keyword evidence="2" id="KW-0472">Membrane</keyword>
<keyword evidence="2" id="KW-0812">Transmembrane</keyword>
<dbReference type="SUPFAM" id="SSF81324">
    <property type="entry name" value="Voltage-gated potassium channels"/>
    <property type="match status" value="1"/>
</dbReference>
<keyword evidence="4" id="KW-0406">Ion transport</keyword>
<dbReference type="Gene3D" id="3.40.50.720">
    <property type="entry name" value="NAD(P)-binding Rossmann-like Domain"/>
    <property type="match status" value="1"/>
</dbReference>
<feature type="domain" description="RCK N-terminal" evidence="3">
    <location>
        <begin position="143"/>
        <end position="265"/>
    </location>
</feature>
<keyword evidence="4" id="KW-0407">Ion channel</keyword>
<reference evidence="4 5" key="1">
    <citation type="journal article" date="1979" name="Int. J. Syst. Evol. Microbiol.">
        <title>Bacillus globisporus subsp. marinus subsp. nov.</title>
        <authorList>
            <person name="Liu H."/>
        </authorList>
    </citation>
    <scope>NUCLEOTIDE SEQUENCE [LARGE SCALE GENOMIC DNA]</scope>
    <source>
        <strain evidence="4 5">DSM 1297</strain>
    </source>
</reference>
<protein>
    <submittedName>
        <fullName evidence="4">Potassium channel family protein</fullName>
    </submittedName>
</protein>
<feature type="transmembrane region" description="Helical" evidence="2">
    <location>
        <begin position="102"/>
        <end position="121"/>
    </location>
</feature>
<organism evidence="4 5">
    <name type="scientific">Jeotgalibacillus marinus</name>
    <dbReference type="NCBI Taxonomy" id="86667"/>
    <lineage>
        <taxon>Bacteria</taxon>
        <taxon>Bacillati</taxon>
        <taxon>Bacillota</taxon>
        <taxon>Bacilli</taxon>
        <taxon>Bacillales</taxon>
        <taxon>Caryophanaceae</taxon>
        <taxon>Jeotgalibacillus</taxon>
    </lineage>
</organism>
<dbReference type="PANTHER" id="PTHR43833:SF9">
    <property type="entry name" value="POTASSIUM CHANNEL PROTEIN YUGO-RELATED"/>
    <property type="match status" value="1"/>
</dbReference>
<proteinExistence type="predicted"/>
<name>A0ABV3Q5C7_9BACL</name>
<dbReference type="Gene3D" id="1.10.287.70">
    <property type="match status" value="1"/>
</dbReference>
<comment type="subcellular location">
    <subcellularLocation>
        <location evidence="1">Cell membrane</location>
        <topology evidence="1">Multi-pass membrane protein</topology>
    </subcellularLocation>
</comment>
<evidence type="ECO:0000256" key="2">
    <source>
        <dbReference type="SAM" id="Phobius"/>
    </source>
</evidence>
<dbReference type="GO" id="GO:0034220">
    <property type="term" value="P:monoatomic ion transmembrane transport"/>
    <property type="evidence" value="ECO:0007669"/>
    <property type="project" value="UniProtKB-KW"/>
</dbReference>
<feature type="transmembrane region" description="Helical" evidence="2">
    <location>
        <begin position="45"/>
        <end position="66"/>
    </location>
</feature>
<dbReference type="PROSITE" id="PS51201">
    <property type="entry name" value="RCK_N"/>
    <property type="match status" value="1"/>
</dbReference>
<evidence type="ECO:0000313" key="4">
    <source>
        <dbReference type="EMBL" id="MEW9502028.1"/>
    </source>
</evidence>
<dbReference type="Pfam" id="PF07885">
    <property type="entry name" value="Ion_trans_2"/>
    <property type="match status" value="1"/>
</dbReference>
<dbReference type="InterPro" id="IPR036291">
    <property type="entry name" value="NAD(P)-bd_dom_sf"/>
</dbReference>
<sequence length="282" mass="31884">MYTFYYTAKTCHDKRFVKFYSEIGNTVFEVINLMNWAWVWRVPKWLYLIILIGLFISFFGFVIHLIEPSTFPTYAEGAWWVLITMSTVGYGDYAPATQTGRLLTVFIILLGAGLISSYFFMIASSAFTRQQAILNGTQTHHGHKHVIIVGWNARTLWLLEQNEKTSFVLIDNSLNRHPLFESSLCQFIKGKPFHSETLQKASIHTASAIILTANQHVDEETADAQTILTLLTIRRLHPTVPCVIELLTNEQVDSAKKAGATTIIESQATVGRALSQSMDQFS</sequence>
<dbReference type="PANTHER" id="PTHR43833">
    <property type="entry name" value="POTASSIUM CHANNEL PROTEIN 2-RELATED-RELATED"/>
    <property type="match status" value="1"/>
</dbReference>
<dbReference type="InterPro" id="IPR003148">
    <property type="entry name" value="RCK_N"/>
</dbReference>
<dbReference type="RefSeq" id="WP_367779512.1">
    <property type="nucleotide sequence ID" value="NZ_JBFMIA010000006.1"/>
</dbReference>
<keyword evidence="2" id="KW-1133">Transmembrane helix</keyword>
<keyword evidence="5" id="KW-1185">Reference proteome</keyword>
<dbReference type="EMBL" id="JBFMIA010000006">
    <property type="protein sequence ID" value="MEW9502028.1"/>
    <property type="molecule type" value="Genomic_DNA"/>
</dbReference>
<evidence type="ECO:0000256" key="1">
    <source>
        <dbReference type="ARBA" id="ARBA00004651"/>
    </source>
</evidence>
<keyword evidence="4" id="KW-0813">Transport</keyword>
<evidence type="ECO:0000313" key="5">
    <source>
        <dbReference type="Proteomes" id="UP001556040"/>
    </source>
</evidence>
<dbReference type="SUPFAM" id="SSF51735">
    <property type="entry name" value="NAD(P)-binding Rossmann-fold domains"/>
    <property type="match status" value="1"/>
</dbReference>
<dbReference type="Proteomes" id="UP001556040">
    <property type="component" value="Unassembled WGS sequence"/>
</dbReference>
<accession>A0ABV3Q5C7</accession>